<dbReference type="InterPro" id="IPR008971">
    <property type="entry name" value="HSP40/DnaJ_pept-bd"/>
</dbReference>
<dbReference type="SUPFAM" id="SSF57938">
    <property type="entry name" value="DnaJ/Hsp40 cysteine-rich domain"/>
    <property type="match status" value="1"/>
</dbReference>
<dbReference type="InParanoid" id="A0A7N2LAW5"/>
<evidence type="ECO:0000256" key="1">
    <source>
        <dbReference type="ARBA" id="ARBA00023186"/>
    </source>
</evidence>
<evidence type="ECO:0000313" key="3">
    <source>
        <dbReference type="EnsemblPlants" id="QL04p004525:mrna"/>
    </source>
</evidence>
<dbReference type="EnsemblPlants" id="QL04p004525:mrna">
    <property type="protein sequence ID" value="QL04p004525:mrna"/>
    <property type="gene ID" value="QL04p004525"/>
</dbReference>
<proteinExistence type="predicted"/>
<dbReference type="GO" id="GO:0051082">
    <property type="term" value="F:unfolded protein binding"/>
    <property type="evidence" value="ECO:0007669"/>
    <property type="project" value="InterPro"/>
</dbReference>
<feature type="domain" description="Chaperone DnaJ C-terminal" evidence="2">
    <location>
        <begin position="37"/>
        <end position="103"/>
    </location>
</feature>
<reference evidence="3 4" key="1">
    <citation type="journal article" date="2016" name="G3 (Bethesda)">
        <title>First Draft Assembly and Annotation of the Genome of a California Endemic Oak Quercus lobata Nee (Fagaceae).</title>
        <authorList>
            <person name="Sork V.L."/>
            <person name="Fitz-Gibbon S.T."/>
            <person name="Puiu D."/>
            <person name="Crepeau M."/>
            <person name="Gugger P.F."/>
            <person name="Sherman R."/>
            <person name="Stevens K."/>
            <person name="Langley C.H."/>
            <person name="Pellegrini M."/>
            <person name="Salzberg S.L."/>
        </authorList>
    </citation>
    <scope>NUCLEOTIDE SEQUENCE [LARGE SCALE GENOMIC DNA]</scope>
    <source>
        <strain evidence="3 4">cv. SW786</strain>
    </source>
</reference>
<keyword evidence="1" id="KW-0143">Chaperone</keyword>
<dbReference type="InterPro" id="IPR036410">
    <property type="entry name" value="HSP_DnaJ_Cys-rich_dom_sf"/>
</dbReference>
<dbReference type="AlphaFoldDB" id="A0A7N2LAW5"/>
<dbReference type="SUPFAM" id="SSF49493">
    <property type="entry name" value="HSP40/DnaJ peptide-binding domain"/>
    <property type="match status" value="1"/>
</dbReference>
<dbReference type="OMA" id="SNICEDC"/>
<reference evidence="3" key="2">
    <citation type="submission" date="2021-01" db="UniProtKB">
        <authorList>
            <consortium name="EnsemblPlants"/>
        </authorList>
    </citation>
    <scope>IDENTIFICATION</scope>
</reference>
<dbReference type="Pfam" id="PF01556">
    <property type="entry name" value="DnaJ_C"/>
    <property type="match status" value="1"/>
</dbReference>
<dbReference type="Gene3D" id="2.10.230.10">
    <property type="entry name" value="Heat shock protein DnaJ, cysteine-rich domain"/>
    <property type="match status" value="1"/>
</dbReference>
<dbReference type="PANTHER" id="PTHR43096:SF52">
    <property type="entry name" value="DNAJ HOMOLOG 1, MITOCHONDRIAL-RELATED"/>
    <property type="match status" value="1"/>
</dbReference>
<organism evidence="3 4">
    <name type="scientific">Quercus lobata</name>
    <name type="common">Valley oak</name>
    <dbReference type="NCBI Taxonomy" id="97700"/>
    <lineage>
        <taxon>Eukaryota</taxon>
        <taxon>Viridiplantae</taxon>
        <taxon>Streptophyta</taxon>
        <taxon>Embryophyta</taxon>
        <taxon>Tracheophyta</taxon>
        <taxon>Spermatophyta</taxon>
        <taxon>Magnoliopsida</taxon>
        <taxon>eudicotyledons</taxon>
        <taxon>Gunneridae</taxon>
        <taxon>Pentapetalae</taxon>
        <taxon>rosids</taxon>
        <taxon>fabids</taxon>
        <taxon>Fagales</taxon>
        <taxon>Fagaceae</taxon>
        <taxon>Quercus</taxon>
    </lineage>
</organism>
<dbReference type="Gene3D" id="2.60.260.20">
    <property type="entry name" value="Urease metallochaperone UreE, N-terminal domain"/>
    <property type="match status" value="1"/>
</dbReference>
<name>A0A7N2LAW5_QUELO</name>
<evidence type="ECO:0000259" key="2">
    <source>
        <dbReference type="Pfam" id="PF01556"/>
    </source>
</evidence>
<dbReference type="Gramene" id="QL04p004525:mrna">
    <property type="protein sequence ID" value="QL04p004525:mrna"/>
    <property type="gene ID" value="QL04p004525"/>
</dbReference>
<dbReference type="GO" id="GO:0005737">
    <property type="term" value="C:cytoplasm"/>
    <property type="evidence" value="ECO:0007669"/>
    <property type="project" value="TreeGrafter"/>
</dbReference>
<keyword evidence="4" id="KW-1185">Reference proteome</keyword>
<dbReference type="Proteomes" id="UP000594261">
    <property type="component" value="Chromosome 4"/>
</dbReference>
<dbReference type="EMBL" id="LRBV02000004">
    <property type="status" value="NOT_ANNOTATED_CDS"/>
    <property type="molecule type" value="Genomic_DNA"/>
</dbReference>
<dbReference type="InterPro" id="IPR002939">
    <property type="entry name" value="DnaJ_C"/>
</dbReference>
<accession>A0A7N2LAW5</accession>
<sequence length="124" mass="13556">MQQGPFMVQITCPQCHGEREIVLYICKSCKGRRVVLGTKSVKHNIMPGVDNDETIKVSRSGGADSDGNQPSGDLYIVIKVCEDPVFQREGDDIHVDAVLSITQMNSRKSPVMLSLTPPQSPVSN</sequence>
<evidence type="ECO:0000313" key="4">
    <source>
        <dbReference type="Proteomes" id="UP000594261"/>
    </source>
</evidence>
<dbReference type="GO" id="GO:0042026">
    <property type="term" value="P:protein refolding"/>
    <property type="evidence" value="ECO:0007669"/>
    <property type="project" value="TreeGrafter"/>
</dbReference>
<protein>
    <recommendedName>
        <fullName evidence="2">Chaperone DnaJ C-terminal domain-containing protein</fullName>
    </recommendedName>
</protein>
<dbReference type="PANTHER" id="PTHR43096">
    <property type="entry name" value="DNAJ HOMOLOG 1, MITOCHONDRIAL-RELATED"/>
    <property type="match status" value="1"/>
</dbReference>